<organism evidence="2 3">
    <name type="scientific">Symbiodinium microadriaticum</name>
    <name type="common">Dinoflagellate</name>
    <name type="synonym">Zooxanthella microadriatica</name>
    <dbReference type="NCBI Taxonomy" id="2951"/>
    <lineage>
        <taxon>Eukaryota</taxon>
        <taxon>Sar</taxon>
        <taxon>Alveolata</taxon>
        <taxon>Dinophyceae</taxon>
        <taxon>Suessiales</taxon>
        <taxon>Symbiodiniaceae</taxon>
        <taxon>Symbiodinium</taxon>
    </lineage>
</organism>
<dbReference type="AlphaFoldDB" id="A0A1Q9CMW7"/>
<keyword evidence="3" id="KW-1185">Reference proteome</keyword>
<dbReference type="OrthoDB" id="448347at2759"/>
<name>A0A1Q9CMW7_SYMMI</name>
<evidence type="ECO:0000259" key="1">
    <source>
        <dbReference type="PROSITE" id="PS50222"/>
    </source>
</evidence>
<dbReference type="PROSITE" id="PS50222">
    <property type="entry name" value="EF_HAND_2"/>
    <property type="match status" value="1"/>
</dbReference>
<protein>
    <recommendedName>
        <fullName evidence="1">EF-hand domain-containing protein</fullName>
    </recommendedName>
</protein>
<accession>A0A1Q9CMW7</accession>
<gene>
    <name evidence="2" type="ORF">AK812_SmicGene34888</name>
</gene>
<dbReference type="GO" id="GO:0005509">
    <property type="term" value="F:calcium ion binding"/>
    <property type="evidence" value="ECO:0007669"/>
    <property type="project" value="InterPro"/>
</dbReference>
<dbReference type="InterPro" id="IPR002048">
    <property type="entry name" value="EF_hand_dom"/>
</dbReference>
<evidence type="ECO:0000313" key="3">
    <source>
        <dbReference type="Proteomes" id="UP000186817"/>
    </source>
</evidence>
<dbReference type="Proteomes" id="UP000186817">
    <property type="component" value="Unassembled WGS sequence"/>
</dbReference>
<proteinExistence type="predicted"/>
<sequence length="148" mass="16174">MLPSKVQQAVVAAMFEAIDTNKDCVLSQEEFENFSPDRLRQAEKNVNDSENVPSMQATHSSIGHGMCCAVVGWQALLAQIDNDYLEEHELSLSPQPAAVAEDNELIVAAEPATVLEDGKDKEDVPSMQDVLAQIDNDNLEASSRLSIF</sequence>
<comment type="caution">
    <text evidence="2">The sequence shown here is derived from an EMBL/GenBank/DDBJ whole genome shotgun (WGS) entry which is preliminary data.</text>
</comment>
<reference evidence="2 3" key="1">
    <citation type="submission" date="2016-02" db="EMBL/GenBank/DDBJ databases">
        <title>Genome analysis of coral dinoflagellate symbionts highlights evolutionary adaptations to a symbiotic lifestyle.</title>
        <authorList>
            <person name="Aranda M."/>
            <person name="Li Y."/>
            <person name="Liew Y.J."/>
            <person name="Baumgarten S."/>
            <person name="Simakov O."/>
            <person name="Wilson M."/>
            <person name="Piel J."/>
            <person name="Ashoor H."/>
            <person name="Bougouffa S."/>
            <person name="Bajic V.B."/>
            <person name="Ryu T."/>
            <person name="Ravasi T."/>
            <person name="Bayer T."/>
            <person name="Micklem G."/>
            <person name="Kim H."/>
            <person name="Bhak J."/>
            <person name="Lajeunesse T.C."/>
            <person name="Voolstra C.R."/>
        </authorList>
    </citation>
    <scope>NUCLEOTIDE SEQUENCE [LARGE SCALE GENOMIC DNA]</scope>
    <source>
        <strain evidence="2 3">CCMP2467</strain>
    </source>
</reference>
<feature type="domain" description="EF-hand" evidence="1">
    <location>
        <begin position="6"/>
        <end position="41"/>
    </location>
</feature>
<evidence type="ECO:0000313" key="2">
    <source>
        <dbReference type="EMBL" id="OLP84256.1"/>
    </source>
</evidence>
<dbReference type="EMBL" id="LSRX01001055">
    <property type="protein sequence ID" value="OLP84256.1"/>
    <property type="molecule type" value="Genomic_DNA"/>
</dbReference>